<proteinExistence type="predicted"/>
<dbReference type="EMBL" id="KV429062">
    <property type="protein sequence ID" value="KZT68948.1"/>
    <property type="molecule type" value="Genomic_DNA"/>
</dbReference>
<reference evidence="1 2" key="1">
    <citation type="journal article" date="2016" name="Mol. Biol. Evol.">
        <title>Comparative Genomics of Early-Diverging Mushroom-Forming Fungi Provides Insights into the Origins of Lignocellulose Decay Capabilities.</title>
        <authorList>
            <person name="Nagy L.G."/>
            <person name="Riley R."/>
            <person name="Tritt A."/>
            <person name="Adam C."/>
            <person name="Daum C."/>
            <person name="Floudas D."/>
            <person name="Sun H."/>
            <person name="Yadav J.S."/>
            <person name="Pangilinan J."/>
            <person name="Larsson K.H."/>
            <person name="Matsuura K."/>
            <person name="Barry K."/>
            <person name="Labutti K."/>
            <person name="Kuo R."/>
            <person name="Ohm R.A."/>
            <person name="Bhattacharya S.S."/>
            <person name="Shirouzu T."/>
            <person name="Yoshinaga Y."/>
            <person name="Martin F.M."/>
            <person name="Grigoriev I.V."/>
            <person name="Hibbett D.S."/>
        </authorList>
    </citation>
    <scope>NUCLEOTIDE SEQUENCE [LARGE SCALE GENOMIC DNA]</scope>
    <source>
        <strain evidence="1 2">L-15889</strain>
    </source>
</reference>
<evidence type="ECO:0000313" key="1">
    <source>
        <dbReference type="EMBL" id="KZT68948.1"/>
    </source>
</evidence>
<keyword evidence="2" id="KW-1185">Reference proteome</keyword>
<organism evidence="1 2">
    <name type="scientific">Daedalea quercina L-15889</name>
    <dbReference type="NCBI Taxonomy" id="1314783"/>
    <lineage>
        <taxon>Eukaryota</taxon>
        <taxon>Fungi</taxon>
        <taxon>Dikarya</taxon>
        <taxon>Basidiomycota</taxon>
        <taxon>Agaricomycotina</taxon>
        <taxon>Agaricomycetes</taxon>
        <taxon>Polyporales</taxon>
        <taxon>Fomitopsis</taxon>
    </lineage>
</organism>
<sequence length="116" mass="12454">MHWCRRRTAALAVATESSRGYDRFGGWLRYHNERIQIDCKLHLSGIKSDFIIARSRPFGPSPSARASPRLFSTAFFHNGGVIRGAGQELDMDTGLRASIVDTGGGGGGGGGAADCW</sequence>
<accession>A0A165Q343</accession>
<name>A0A165Q343_9APHY</name>
<dbReference type="Proteomes" id="UP000076727">
    <property type="component" value="Unassembled WGS sequence"/>
</dbReference>
<gene>
    <name evidence="1" type="ORF">DAEQUDRAFT_307630</name>
</gene>
<evidence type="ECO:0000313" key="2">
    <source>
        <dbReference type="Proteomes" id="UP000076727"/>
    </source>
</evidence>
<dbReference type="AlphaFoldDB" id="A0A165Q343"/>
<protein>
    <submittedName>
        <fullName evidence="1">Uncharacterized protein</fullName>
    </submittedName>
</protein>